<feature type="compositionally biased region" description="Basic and acidic residues" evidence="2">
    <location>
        <begin position="299"/>
        <end position="311"/>
    </location>
</feature>
<sequence length="571" mass="59915">MSTTPDPSPALTHRSVNSASASNGRPSESDHHPNPLEYDLSLPTAVSHLVQHLIQPLSPHYPHSTLLRLRDELRSRLIDLFQPTWEEHRPQLGSGFRSLICTKNLGLPSVLRDAAGPLEISESVWKRAIAATREREHKVEEWEAWCDPGQVVWRWGGWEWEDVGFEPFKVIRENFHIVWQAAATAHLSPPSTAPTAQTLLTPARASHAIPIRAPTVFAIPPTPAAPSSSDVSSHDLNDNSSPDLLPAFASLGLGPAPGGSSNRQPSGWSSSDAASSRATSISESEHSRSVSGLSVDSVDNAHDDHEDHDVPSKPPSRASHRGSESLSSVASSVSDSNSGHTQLLTPGSRPGSADPFGVPLLSLSAKGHDISRDRDARSRKITPPMLSLPRGRTPSPNTPDGQTITPNTENTITPSPSAPTPTVTPYDGGNVTVLGGGVKLGGSASRPASAHSGNRTPIDRSRSPSISLASRALSTALGPNSNGDGTAATISGGGQRKQRTRRRIMPTYLGHLGQPGVGGPIMGVFGQFAGKPTQSPPGGPPGFGAGYGHVGVGVAPPPIAGTRGVSMPRMG</sequence>
<feature type="region of interest" description="Disordered" evidence="2">
    <location>
        <begin position="219"/>
        <end position="501"/>
    </location>
</feature>
<evidence type="ECO:0000313" key="4">
    <source>
        <dbReference type="EMBL" id="KAK8843351.1"/>
    </source>
</evidence>
<gene>
    <name evidence="4" type="ORF">IAR55_007008</name>
</gene>
<dbReference type="InterPro" id="IPR002087">
    <property type="entry name" value="Anti_prolifrtn"/>
</dbReference>
<dbReference type="PANTHER" id="PTHR22978">
    <property type="entry name" value="B-CELL TRANSLOCATION GENE"/>
    <property type="match status" value="1"/>
</dbReference>
<reference evidence="4 5" key="1">
    <citation type="journal article" date="2024" name="bioRxiv">
        <title>Comparative genomics of Cryptococcus and Kwoniella reveals pathogenesis evolution and contrasting karyotype dynamics via intercentromeric recombination or chromosome fusion.</title>
        <authorList>
            <person name="Coelho M.A."/>
            <person name="David-Palma M."/>
            <person name="Shea T."/>
            <person name="Bowers K."/>
            <person name="McGinley-Smith S."/>
            <person name="Mohammad A.W."/>
            <person name="Gnirke A."/>
            <person name="Yurkov A.M."/>
            <person name="Nowrousian M."/>
            <person name="Sun S."/>
            <person name="Cuomo C.A."/>
            <person name="Heitman J."/>
        </authorList>
    </citation>
    <scope>NUCLEOTIDE SEQUENCE [LARGE SCALE GENOMIC DNA]</scope>
    <source>
        <strain evidence="4 5">CBS 13917</strain>
    </source>
</reference>
<dbReference type="Proteomes" id="UP001388673">
    <property type="component" value="Unassembled WGS sequence"/>
</dbReference>
<comment type="similarity">
    <text evidence="1">Belongs to the BTG family.</text>
</comment>
<dbReference type="Pfam" id="PF07742">
    <property type="entry name" value="BTG"/>
    <property type="match status" value="1"/>
</dbReference>
<evidence type="ECO:0000256" key="2">
    <source>
        <dbReference type="SAM" id="MobiDB-lite"/>
    </source>
</evidence>
<dbReference type="GO" id="GO:0005737">
    <property type="term" value="C:cytoplasm"/>
    <property type="evidence" value="ECO:0007669"/>
    <property type="project" value="TreeGrafter"/>
</dbReference>
<dbReference type="InterPro" id="IPR033332">
    <property type="entry name" value="BTG"/>
</dbReference>
<dbReference type="GO" id="GO:0005634">
    <property type="term" value="C:nucleus"/>
    <property type="evidence" value="ECO:0007669"/>
    <property type="project" value="TreeGrafter"/>
</dbReference>
<evidence type="ECO:0000313" key="5">
    <source>
        <dbReference type="Proteomes" id="UP001388673"/>
    </source>
</evidence>
<dbReference type="SUPFAM" id="SSF160696">
    <property type="entry name" value="BTG domain-like"/>
    <property type="match status" value="1"/>
</dbReference>
<feature type="compositionally biased region" description="Low complexity" evidence="2">
    <location>
        <begin position="324"/>
        <end position="338"/>
    </location>
</feature>
<dbReference type="Gene3D" id="3.90.640.90">
    <property type="entry name" value="Anti-proliferative protein, N-terminal domain"/>
    <property type="match status" value="1"/>
</dbReference>
<dbReference type="AlphaFoldDB" id="A0AAW0YDT8"/>
<evidence type="ECO:0000256" key="1">
    <source>
        <dbReference type="ARBA" id="ARBA00007989"/>
    </source>
</evidence>
<feature type="compositionally biased region" description="Low complexity" evidence="2">
    <location>
        <begin position="403"/>
        <end position="433"/>
    </location>
</feature>
<evidence type="ECO:0000259" key="3">
    <source>
        <dbReference type="Pfam" id="PF07742"/>
    </source>
</evidence>
<dbReference type="InterPro" id="IPR036054">
    <property type="entry name" value="BTG-like_sf"/>
</dbReference>
<proteinExistence type="inferred from homology"/>
<comment type="caution">
    <text evidence="4">The sequence shown here is derived from an EMBL/GenBank/DDBJ whole genome shotgun (WGS) entry which is preliminary data.</text>
</comment>
<name>A0AAW0YDT8_9TREE</name>
<feature type="compositionally biased region" description="Low complexity" evidence="2">
    <location>
        <begin position="238"/>
        <end position="282"/>
    </location>
</feature>
<keyword evidence="5" id="KW-1185">Reference proteome</keyword>
<accession>A0AAW0YDT8</accession>
<dbReference type="KEGG" id="kne:92184266"/>
<organism evidence="4 5">
    <name type="scientific">Kwoniella newhampshirensis</name>
    <dbReference type="NCBI Taxonomy" id="1651941"/>
    <lineage>
        <taxon>Eukaryota</taxon>
        <taxon>Fungi</taxon>
        <taxon>Dikarya</taxon>
        <taxon>Basidiomycota</taxon>
        <taxon>Agaricomycotina</taxon>
        <taxon>Tremellomycetes</taxon>
        <taxon>Tremellales</taxon>
        <taxon>Cryptococcaceae</taxon>
        <taxon>Kwoniella</taxon>
    </lineage>
</organism>
<feature type="compositionally biased region" description="Polar residues" evidence="2">
    <location>
        <begin position="14"/>
        <end position="26"/>
    </location>
</feature>
<protein>
    <recommendedName>
        <fullName evidence="3">Anti-proliferative protein domain-containing protein</fullName>
    </recommendedName>
</protein>
<feature type="compositionally biased region" description="Basic and acidic residues" evidence="2">
    <location>
        <begin position="366"/>
        <end position="378"/>
    </location>
</feature>
<dbReference type="GeneID" id="92184266"/>
<feature type="region of interest" description="Disordered" evidence="2">
    <location>
        <begin position="1"/>
        <end position="38"/>
    </location>
</feature>
<feature type="domain" description="Anti-proliferative protein" evidence="3">
    <location>
        <begin position="46"/>
        <end position="156"/>
    </location>
</feature>
<dbReference type="EMBL" id="JBCAWK010000015">
    <property type="protein sequence ID" value="KAK8843351.1"/>
    <property type="molecule type" value="Genomic_DNA"/>
</dbReference>
<dbReference type="PANTHER" id="PTHR22978:SF22">
    <property type="entry name" value="BTG FAMILY PROTEIN"/>
    <property type="match status" value="1"/>
</dbReference>
<dbReference type="RefSeq" id="XP_066799299.1">
    <property type="nucleotide sequence ID" value="XM_066950084.1"/>
</dbReference>